<evidence type="ECO:0000256" key="1">
    <source>
        <dbReference type="ARBA" id="ARBA00004651"/>
    </source>
</evidence>
<dbReference type="InterPro" id="IPR018461">
    <property type="entry name" value="Na/H_Antiport_NhaC-like_C"/>
</dbReference>
<evidence type="ECO:0000256" key="4">
    <source>
        <dbReference type="ARBA" id="ARBA00022475"/>
    </source>
</evidence>
<feature type="transmembrane region" description="Helical" evidence="9">
    <location>
        <begin position="240"/>
        <end position="255"/>
    </location>
</feature>
<evidence type="ECO:0000313" key="11">
    <source>
        <dbReference type="EMBL" id="TCS42689.1"/>
    </source>
</evidence>
<evidence type="ECO:0000259" key="10">
    <source>
        <dbReference type="Pfam" id="PF03553"/>
    </source>
</evidence>
<feature type="transmembrane region" description="Helical" evidence="9">
    <location>
        <begin position="349"/>
        <end position="372"/>
    </location>
</feature>
<dbReference type="AlphaFoldDB" id="A0A4R3IB02"/>
<dbReference type="EMBL" id="SLZR01000003">
    <property type="protein sequence ID" value="TCS42689.1"/>
    <property type="molecule type" value="Genomic_DNA"/>
</dbReference>
<evidence type="ECO:0000256" key="7">
    <source>
        <dbReference type="ARBA" id="ARBA00023136"/>
    </source>
</evidence>
<keyword evidence="6 9" id="KW-1133">Transmembrane helix</keyword>
<dbReference type="PANTHER" id="PTHR33451:SF3">
    <property type="entry name" value="MALATE-2H(+)_NA(+)-LACTATE ANTIPORTER"/>
    <property type="match status" value="1"/>
</dbReference>
<keyword evidence="5 9" id="KW-0812">Transmembrane</keyword>
<feature type="transmembrane region" description="Helical" evidence="9">
    <location>
        <begin position="435"/>
        <end position="456"/>
    </location>
</feature>
<evidence type="ECO:0000313" key="12">
    <source>
        <dbReference type="Proteomes" id="UP000295793"/>
    </source>
</evidence>
<comment type="subcellular location">
    <subcellularLocation>
        <location evidence="1">Cell membrane</location>
        <topology evidence="1">Multi-pass membrane protein</topology>
    </subcellularLocation>
</comment>
<feature type="transmembrane region" description="Helical" evidence="9">
    <location>
        <begin position="76"/>
        <end position="93"/>
    </location>
</feature>
<reference evidence="11 12" key="1">
    <citation type="submission" date="2019-03" db="EMBL/GenBank/DDBJ databases">
        <title>Genomic Encyclopedia of Archaeal and Bacterial Type Strains, Phase II (KMG-II): from individual species to whole genera.</title>
        <authorList>
            <person name="Goeker M."/>
        </authorList>
    </citation>
    <scope>NUCLEOTIDE SEQUENCE [LARGE SCALE GENOMIC DNA]</scope>
    <source>
        <strain evidence="11 12">DSM 15388</strain>
    </source>
</reference>
<dbReference type="GO" id="GO:0005886">
    <property type="term" value="C:plasma membrane"/>
    <property type="evidence" value="ECO:0007669"/>
    <property type="project" value="UniProtKB-SubCell"/>
</dbReference>
<gene>
    <name evidence="11" type="ORF">BCF53_103359</name>
</gene>
<comment type="similarity">
    <text evidence="8">Belongs to the NhaC Na(+)/H(+) (TC 2.A.35) antiporter family.</text>
</comment>
<evidence type="ECO:0000256" key="8">
    <source>
        <dbReference type="ARBA" id="ARBA00038435"/>
    </source>
</evidence>
<feature type="domain" description="Na+/H+ antiporter NhaC-like C-terminal" evidence="10">
    <location>
        <begin position="19"/>
        <end position="216"/>
    </location>
</feature>
<keyword evidence="12" id="KW-1185">Reference proteome</keyword>
<feature type="transmembrane region" description="Helical" evidence="9">
    <location>
        <begin position="293"/>
        <end position="316"/>
    </location>
</feature>
<dbReference type="Pfam" id="PF03553">
    <property type="entry name" value="Na_H_antiporter"/>
    <property type="match status" value="1"/>
</dbReference>
<feature type="transmembrane region" description="Helical" evidence="9">
    <location>
        <begin position="37"/>
        <end position="56"/>
    </location>
</feature>
<organism evidence="11 12">
    <name type="scientific">Reinekea marinisedimentorum</name>
    <dbReference type="NCBI Taxonomy" id="230495"/>
    <lineage>
        <taxon>Bacteria</taxon>
        <taxon>Pseudomonadati</taxon>
        <taxon>Pseudomonadota</taxon>
        <taxon>Gammaproteobacteria</taxon>
        <taxon>Oceanospirillales</taxon>
        <taxon>Saccharospirillaceae</taxon>
        <taxon>Reinekea</taxon>
    </lineage>
</organism>
<dbReference type="OrthoDB" id="9762978at2"/>
<sequence length="479" mass="49184">MMKSNKVEFYGGPWVSFLPILSFVAVAIYVATSTEEASIQGMWVGILIGLLVTFLFAKDRSQYSDAVLNGMASKVAIAPVAAWIFAGIFATVLRSSGLVDGILWAAYHTGATGTAFIAVTFLSSALFATAAGTGFGTIAAGMGVLYPAGVLLGADPLLMAGAVISGGAFGDNLAPISDTTISSAASQDADVGGVVRSRLKYSITAGTITLAILIILSLVKGGHSTVVPYEQLADYMDPKGLIMLLPAIAAIVIAMKKGDVVYATSVGILSGMVIATVTGLNTVEAFISVQDSVLINGVAGWMADLSILVLLLSGGIRLMLDGGGSDKLINMLKGVVRTPRGAEASSAGLSLLLSSLMSINAPAILAVGLSYAKPVGEHFGIGKYRRANIIDSMACTLVYSLPWSAAVLYAAGLASKAAESFPGVPVLAPLQITPWVIYAWVLLGVMTFAILTGWGGSYDDEATSKKAPSAPAQPSAQAN</sequence>
<evidence type="ECO:0000256" key="2">
    <source>
        <dbReference type="ARBA" id="ARBA00022448"/>
    </source>
</evidence>
<protein>
    <submittedName>
        <fullName evidence="11">Na+/H+ antiporter NhaC</fullName>
    </submittedName>
</protein>
<evidence type="ECO:0000256" key="9">
    <source>
        <dbReference type="SAM" id="Phobius"/>
    </source>
</evidence>
<feature type="transmembrane region" description="Helical" evidence="9">
    <location>
        <begin position="12"/>
        <end position="31"/>
    </location>
</feature>
<keyword evidence="2" id="KW-0813">Transport</keyword>
<feature type="transmembrane region" description="Helical" evidence="9">
    <location>
        <begin position="105"/>
        <end position="128"/>
    </location>
</feature>
<feature type="transmembrane region" description="Helical" evidence="9">
    <location>
        <begin position="201"/>
        <end position="219"/>
    </location>
</feature>
<feature type="transmembrane region" description="Helical" evidence="9">
    <location>
        <begin position="261"/>
        <end position="281"/>
    </location>
</feature>
<dbReference type="PANTHER" id="PTHR33451">
    <property type="entry name" value="MALATE-2H(+)/NA(+)-LACTATE ANTIPORTER"/>
    <property type="match status" value="1"/>
</dbReference>
<dbReference type="Proteomes" id="UP000295793">
    <property type="component" value="Unassembled WGS sequence"/>
</dbReference>
<evidence type="ECO:0000256" key="3">
    <source>
        <dbReference type="ARBA" id="ARBA00022449"/>
    </source>
</evidence>
<keyword evidence="3" id="KW-0050">Antiport</keyword>
<keyword evidence="7 9" id="KW-0472">Membrane</keyword>
<accession>A0A4R3IB02</accession>
<dbReference type="InterPro" id="IPR052180">
    <property type="entry name" value="NhaC_Na-H+_Antiporter"/>
</dbReference>
<dbReference type="RefSeq" id="WP_132700595.1">
    <property type="nucleotide sequence ID" value="NZ_SLZR01000003.1"/>
</dbReference>
<proteinExistence type="inferred from homology"/>
<keyword evidence="4" id="KW-1003">Cell membrane</keyword>
<evidence type="ECO:0000256" key="6">
    <source>
        <dbReference type="ARBA" id="ARBA00022989"/>
    </source>
</evidence>
<evidence type="ECO:0000256" key="5">
    <source>
        <dbReference type="ARBA" id="ARBA00022692"/>
    </source>
</evidence>
<dbReference type="GO" id="GO:0015297">
    <property type="term" value="F:antiporter activity"/>
    <property type="evidence" value="ECO:0007669"/>
    <property type="project" value="UniProtKB-KW"/>
</dbReference>
<comment type="caution">
    <text evidence="11">The sequence shown here is derived from an EMBL/GenBank/DDBJ whole genome shotgun (WGS) entry which is preliminary data.</text>
</comment>
<name>A0A4R3IB02_9GAMM</name>
<feature type="transmembrane region" description="Helical" evidence="9">
    <location>
        <begin position="393"/>
        <end position="415"/>
    </location>
</feature>
<feature type="transmembrane region" description="Helical" evidence="9">
    <location>
        <begin position="135"/>
        <end position="154"/>
    </location>
</feature>